<evidence type="ECO:0000256" key="7">
    <source>
        <dbReference type="ARBA" id="ARBA00022989"/>
    </source>
</evidence>
<dbReference type="PROSITE" id="PS00855">
    <property type="entry name" value="SPASE_II"/>
    <property type="match status" value="1"/>
</dbReference>
<dbReference type="PRINTS" id="PR00781">
    <property type="entry name" value="LIPOSIGPTASE"/>
</dbReference>
<dbReference type="RefSeq" id="WP_317082649.1">
    <property type="nucleotide sequence ID" value="NZ_CP136594.1"/>
</dbReference>
<keyword evidence="5 9" id="KW-0064">Aspartyl protease</keyword>
<keyword evidence="2 9" id="KW-1003">Cell membrane</keyword>
<feature type="transmembrane region" description="Helical" evidence="9">
    <location>
        <begin position="101"/>
        <end position="119"/>
    </location>
</feature>
<organism evidence="12 13">
    <name type="scientific">Alterisphingorhabdus coralli</name>
    <dbReference type="NCBI Taxonomy" id="3071408"/>
    <lineage>
        <taxon>Bacteria</taxon>
        <taxon>Pseudomonadati</taxon>
        <taxon>Pseudomonadota</taxon>
        <taxon>Alphaproteobacteria</taxon>
        <taxon>Sphingomonadales</taxon>
        <taxon>Sphingomonadaceae</taxon>
        <taxon>Alterisphingorhabdus (ex Yan et al. 2024)</taxon>
    </lineage>
</organism>
<comment type="subcellular location">
    <subcellularLocation>
        <location evidence="9">Cell membrane</location>
        <topology evidence="9">Multi-pass membrane protein</topology>
    </subcellularLocation>
</comment>
<dbReference type="PANTHER" id="PTHR33695:SF1">
    <property type="entry name" value="LIPOPROTEIN SIGNAL PEPTIDASE"/>
    <property type="match status" value="1"/>
</dbReference>
<comment type="pathway">
    <text evidence="9">Protein modification; lipoprotein biosynthesis (signal peptide cleavage).</text>
</comment>
<gene>
    <name evidence="9 12" type="primary">lspA</name>
    <name evidence="12" type="ORF">RB602_02490</name>
</gene>
<keyword evidence="4 9" id="KW-0812">Transmembrane</keyword>
<keyword evidence="13" id="KW-1185">Reference proteome</keyword>
<dbReference type="GO" id="GO:0004190">
    <property type="term" value="F:aspartic-type endopeptidase activity"/>
    <property type="evidence" value="ECO:0007669"/>
    <property type="project" value="UniProtKB-UniRule"/>
</dbReference>
<evidence type="ECO:0000256" key="2">
    <source>
        <dbReference type="ARBA" id="ARBA00022475"/>
    </source>
</evidence>
<evidence type="ECO:0000256" key="3">
    <source>
        <dbReference type="ARBA" id="ARBA00022670"/>
    </source>
</evidence>
<name>A0AA97I1S7_9SPHN</name>
<dbReference type="Proteomes" id="UP001302429">
    <property type="component" value="Chromosome"/>
</dbReference>
<sequence length="180" mass="19984">MGQVDEKAKGYRRQGLFLAVFVFLLDQAVKYMVTVPLSLESRVSVEVMPFFNLTWAKNFGVSMGLLTAESPMQRWLLVALTGLIAAIVLVWMFREKLRGDIWALALILGGALGNIVDRVRLGYVVDYADLHFEWGGQMIRPFLIFNIADAAITIGVVLLLLRALLIGDKAREAAQEGAVE</sequence>
<evidence type="ECO:0000256" key="9">
    <source>
        <dbReference type="HAMAP-Rule" id="MF_00161"/>
    </source>
</evidence>
<proteinExistence type="inferred from homology"/>
<comment type="similarity">
    <text evidence="1 9 11">Belongs to the peptidase A8 family.</text>
</comment>
<protein>
    <recommendedName>
        <fullName evidence="9">Lipoprotein signal peptidase</fullName>
        <ecNumber evidence="9">3.4.23.36</ecNumber>
    </recommendedName>
    <alternativeName>
        <fullName evidence="9">Prolipoprotein signal peptidase</fullName>
    </alternativeName>
    <alternativeName>
        <fullName evidence="9">Signal peptidase II</fullName>
        <shortName evidence="9">SPase II</shortName>
    </alternativeName>
</protein>
<evidence type="ECO:0000256" key="4">
    <source>
        <dbReference type="ARBA" id="ARBA00022692"/>
    </source>
</evidence>
<accession>A0AA97I1S7</accession>
<evidence type="ECO:0000256" key="1">
    <source>
        <dbReference type="ARBA" id="ARBA00006139"/>
    </source>
</evidence>
<evidence type="ECO:0000256" key="6">
    <source>
        <dbReference type="ARBA" id="ARBA00022801"/>
    </source>
</evidence>
<evidence type="ECO:0000256" key="5">
    <source>
        <dbReference type="ARBA" id="ARBA00022750"/>
    </source>
</evidence>
<dbReference type="NCBIfam" id="TIGR00077">
    <property type="entry name" value="lspA"/>
    <property type="match status" value="1"/>
</dbReference>
<dbReference type="InterPro" id="IPR001872">
    <property type="entry name" value="Peptidase_A8"/>
</dbReference>
<dbReference type="EMBL" id="CP136594">
    <property type="protein sequence ID" value="WOE75600.1"/>
    <property type="molecule type" value="Genomic_DNA"/>
</dbReference>
<dbReference type="PANTHER" id="PTHR33695">
    <property type="entry name" value="LIPOPROTEIN SIGNAL PEPTIDASE"/>
    <property type="match status" value="1"/>
</dbReference>
<dbReference type="Pfam" id="PF01252">
    <property type="entry name" value="Peptidase_A8"/>
    <property type="match status" value="1"/>
</dbReference>
<keyword evidence="7 9" id="KW-1133">Transmembrane helix</keyword>
<dbReference type="KEGG" id="acoa:RB602_02490"/>
<dbReference type="GO" id="GO:0005886">
    <property type="term" value="C:plasma membrane"/>
    <property type="evidence" value="ECO:0007669"/>
    <property type="project" value="UniProtKB-SubCell"/>
</dbReference>
<evidence type="ECO:0000313" key="12">
    <source>
        <dbReference type="EMBL" id="WOE75600.1"/>
    </source>
</evidence>
<keyword evidence="8 9" id="KW-0472">Membrane</keyword>
<dbReference type="AlphaFoldDB" id="A0AA97I1S7"/>
<dbReference type="EC" id="3.4.23.36" evidence="9"/>
<dbReference type="GO" id="GO:0006508">
    <property type="term" value="P:proteolysis"/>
    <property type="evidence" value="ECO:0007669"/>
    <property type="project" value="UniProtKB-KW"/>
</dbReference>
<comment type="function">
    <text evidence="9 10">This protein specifically catalyzes the removal of signal peptides from prolipoproteins.</text>
</comment>
<feature type="transmembrane region" description="Helical" evidence="9">
    <location>
        <begin position="15"/>
        <end position="33"/>
    </location>
</feature>
<feature type="active site" evidence="9">
    <location>
        <position position="149"/>
    </location>
</feature>
<evidence type="ECO:0000256" key="8">
    <source>
        <dbReference type="ARBA" id="ARBA00023136"/>
    </source>
</evidence>
<evidence type="ECO:0000313" key="13">
    <source>
        <dbReference type="Proteomes" id="UP001302429"/>
    </source>
</evidence>
<feature type="transmembrane region" description="Helical" evidence="9">
    <location>
        <begin position="75"/>
        <end position="94"/>
    </location>
</feature>
<keyword evidence="6 9" id="KW-0378">Hydrolase</keyword>
<evidence type="ECO:0000256" key="10">
    <source>
        <dbReference type="RuleBase" id="RU000594"/>
    </source>
</evidence>
<reference evidence="12 13" key="1">
    <citation type="submission" date="2023-10" db="EMBL/GenBank/DDBJ databases">
        <title>Complete genome sequence of a Sphingomonadaceae bacterium.</title>
        <authorList>
            <person name="Yan C."/>
        </authorList>
    </citation>
    <scope>NUCLEOTIDE SEQUENCE [LARGE SCALE GENOMIC DNA]</scope>
    <source>
        <strain evidence="12 13">SCSIO 66989</strain>
    </source>
</reference>
<feature type="active site" evidence="9">
    <location>
        <position position="126"/>
    </location>
</feature>
<dbReference type="HAMAP" id="MF_00161">
    <property type="entry name" value="LspA"/>
    <property type="match status" value="1"/>
</dbReference>
<evidence type="ECO:0000256" key="11">
    <source>
        <dbReference type="RuleBase" id="RU004181"/>
    </source>
</evidence>
<keyword evidence="3 9" id="KW-0645">Protease</keyword>
<feature type="transmembrane region" description="Helical" evidence="9">
    <location>
        <begin position="139"/>
        <end position="161"/>
    </location>
</feature>
<comment type="catalytic activity">
    <reaction evidence="9 10">
        <text>Release of signal peptides from bacterial membrane prolipoproteins. Hydrolyzes -Xaa-Yaa-Zaa-|-(S,diacylglyceryl)Cys-, in which Xaa is hydrophobic (preferably Leu), and Yaa (Ala or Ser) and Zaa (Gly or Ala) have small, neutral side chains.</text>
        <dbReference type="EC" id="3.4.23.36"/>
    </reaction>
</comment>